<evidence type="ECO:0000313" key="1">
    <source>
        <dbReference type="EMBL" id="QJA94264.1"/>
    </source>
</evidence>
<accession>A0A6M3LLT5</accession>
<protein>
    <submittedName>
        <fullName evidence="1">Uncharacterized protein</fullName>
    </submittedName>
</protein>
<dbReference type="AlphaFoldDB" id="A0A6M3LLT5"/>
<gene>
    <name evidence="1" type="ORF">MM415B03909_0004</name>
</gene>
<organism evidence="1">
    <name type="scientific">viral metagenome</name>
    <dbReference type="NCBI Taxonomy" id="1070528"/>
    <lineage>
        <taxon>unclassified sequences</taxon>
        <taxon>metagenomes</taxon>
        <taxon>organismal metagenomes</taxon>
    </lineage>
</organism>
<name>A0A6M3LLT5_9ZZZZ</name>
<reference evidence="1" key="1">
    <citation type="submission" date="2020-03" db="EMBL/GenBank/DDBJ databases">
        <title>The deep terrestrial virosphere.</title>
        <authorList>
            <person name="Holmfeldt K."/>
            <person name="Nilsson E."/>
            <person name="Simone D."/>
            <person name="Lopez-Fernandez M."/>
            <person name="Wu X."/>
            <person name="de Brujin I."/>
            <person name="Lundin D."/>
            <person name="Andersson A."/>
            <person name="Bertilsson S."/>
            <person name="Dopson M."/>
        </authorList>
    </citation>
    <scope>NUCLEOTIDE SEQUENCE</scope>
    <source>
        <strain evidence="1">MM415B03909</strain>
    </source>
</reference>
<dbReference type="EMBL" id="MT143217">
    <property type="protein sequence ID" value="QJA94264.1"/>
    <property type="molecule type" value="Genomic_DNA"/>
</dbReference>
<sequence>MKGTELMDNTEKEVILILDKTSYINYGLPFSELTLTEQQLVIALASTRKKVREYFVDALSQLKNGD</sequence>
<proteinExistence type="predicted"/>